<dbReference type="SUPFAM" id="SSF47050">
    <property type="entry name" value="VHP, Villin headpiece domain"/>
    <property type="match status" value="1"/>
</dbReference>
<dbReference type="InterPro" id="IPR036886">
    <property type="entry name" value="Villin_headpiece_dom_sf"/>
</dbReference>
<dbReference type="SMART" id="SM00153">
    <property type="entry name" value="VHP"/>
    <property type="match status" value="1"/>
</dbReference>
<sequence length="184" mass="19883">AAAAAEAEAAEELRQALAAAGGAQGPPSEAPASRAGSLLEPPALHLSPRQPPRPPRPRPSPSPGRSASRQPPGPPRPRWSPSPGRSASRPRGGRARTPGLSEEVARVASERAARRGAGGPGDLQLSLQELRDPDVWRRRGVEASTREQLLPDREFEEHFGCSKAEFGRWPKWKQDRRKKELGLF</sequence>
<feature type="compositionally biased region" description="Low complexity" evidence="1">
    <location>
        <begin position="81"/>
        <end position="90"/>
    </location>
</feature>
<feature type="compositionally biased region" description="Basic and acidic residues" evidence="1">
    <location>
        <begin position="103"/>
        <end position="113"/>
    </location>
</feature>
<dbReference type="Pfam" id="PF02209">
    <property type="entry name" value="VHP"/>
    <property type="match status" value="1"/>
</dbReference>
<evidence type="ECO:0000259" key="2">
    <source>
        <dbReference type="PROSITE" id="PS51089"/>
    </source>
</evidence>
<feature type="non-terminal residue" evidence="3">
    <location>
        <position position="1"/>
    </location>
</feature>
<organism evidence="3 4">
    <name type="scientific">Prorocentrum cordatum</name>
    <dbReference type="NCBI Taxonomy" id="2364126"/>
    <lineage>
        <taxon>Eukaryota</taxon>
        <taxon>Sar</taxon>
        <taxon>Alveolata</taxon>
        <taxon>Dinophyceae</taxon>
        <taxon>Prorocentrales</taxon>
        <taxon>Prorocentraceae</taxon>
        <taxon>Prorocentrum</taxon>
    </lineage>
</organism>
<feature type="compositionally biased region" description="Low complexity" evidence="1">
    <location>
        <begin position="15"/>
        <end position="33"/>
    </location>
</feature>
<feature type="compositionally biased region" description="Pro residues" evidence="1">
    <location>
        <begin position="49"/>
        <end position="62"/>
    </location>
</feature>
<keyword evidence="4" id="KW-1185">Reference proteome</keyword>
<evidence type="ECO:0000313" key="4">
    <source>
        <dbReference type="Proteomes" id="UP001189429"/>
    </source>
</evidence>
<dbReference type="PROSITE" id="PS51089">
    <property type="entry name" value="HP"/>
    <property type="match status" value="1"/>
</dbReference>
<dbReference type="InterPro" id="IPR003128">
    <property type="entry name" value="Villin_headpiece"/>
</dbReference>
<dbReference type="Gene3D" id="1.10.950.10">
    <property type="entry name" value="Villin headpiece domain"/>
    <property type="match status" value="1"/>
</dbReference>
<accession>A0ABN9X024</accession>
<feature type="region of interest" description="Disordered" evidence="1">
    <location>
        <begin position="15"/>
        <end position="125"/>
    </location>
</feature>
<evidence type="ECO:0000313" key="3">
    <source>
        <dbReference type="EMBL" id="CAK0892577.1"/>
    </source>
</evidence>
<dbReference type="Proteomes" id="UP001189429">
    <property type="component" value="Unassembled WGS sequence"/>
</dbReference>
<gene>
    <name evidence="3" type="ORF">PCOR1329_LOCUS72200</name>
</gene>
<feature type="domain" description="HP" evidence="2">
    <location>
        <begin position="119"/>
        <end position="184"/>
    </location>
</feature>
<name>A0ABN9X024_9DINO</name>
<proteinExistence type="predicted"/>
<comment type="caution">
    <text evidence="3">The sequence shown here is derived from an EMBL/GenBank/DDBJ whole genome shotgun (WGS) entry which is preliminary data.</text>
</comment>
<reference evidence="3" key="1">
    <citation type="submission" date="2023-10" db="EMBL/GenBank/DDBJ databases">
        <authorList>
            <person name="Chen Y."/>
            <person name="Shah S."/>
            <person name="Dougan E. K."/>
            <person name="Thang M."/>
            <person name="Chan C."/>
        </authorList>
    </citation>
    <scope>NUCLEOTIDE SEQUENCE [LARGE SCALE GENOMIC DNA]</scope>
</reference>
<protein>
    <recommendedName>
        <fullName evidence="2">HP domain-containing protein</fullName>
    </recommendedName>
</protein>
<evidence type="ECO:0000256" key="1">
    <source>
        <dbReference type="SAM" id="MobiDB-lite"/>
    </source>
</evidence>
<dbReference type="EMBL" id="CAUYUJ010019632">
    <property type="protein sequence ID" value="CAK0892577.1"/>
    <property type="molecule type" value="Genomic_DNA"/>
</dbReference>
<feature type="compositionally biased region" description="Pro residues" evidence="1">
    <location>
        <begin position="71"/>
        <end position="80"/>
    </location>
</feature>